<evidence type="ECO:0000313" key="1">
    <source>
        <dbReference type="Proteomes" id="UP000036681"/>
    </source>
</evidence>
<sequence length="69" mass="7757">MSELEVRGLLDFCAKMLHWSDMLVLKFACEISERSMHGFRKVLRKMPVSSVMTTVSKLPRADTGSLASP</sequence>
<dbReference type="AlphaFoldDB" id="A0A0M3HZE9"/>
<proteinExistence type="predicted"/>
<evidence type="ECO:0000313" key="2">
    <source>
        <dbReference type="WBParaSite" id="ALUE_0000906801-mRNA-1"/>
    </source>
</evidence>
<name>A0A0M3HZE9_ASCLU</name>
<protein>
    <submittedName>
        <fullName evidence="2">Uncharacterized protein</fullName>
    </submittedName>
</protein>
<organism evidence="1 2">
    <name type="scientific">Ascaris lumbricoides</name>
    <name type="common">Giant roundworm</name>
    <dbReference type="NCBI Taxonomy" id="6252"/>
    <lineage>
        <taxon>Eukaryota</taxon>
        <taxon>Metazoa</taxon>
        <taxon>Ecdysozoa</taxon>
        <taxon>Nematoda</taxon>
        <taxon>Chromadorea</taxon>
        <taxon>Rhabditida</taxon>
        <taxon>Spirurina</taxon>
        <taxon>Ascaridomorpha</taxon>
        <taxon>Ascaridoidea</taxon>
        <taxon>Ascarididae</taxon>
        <taxon>Ascaris</taxon>
    </lineage>
</organism>
<keyword evidence="1" id="KW-1185">Reference proteome</keyword>
<dbReference type="Proteomes" id="UP000036681">
    <property type="component" value="Unplaced"/>
</dbReference>
<dbReference type="WBParaSite" id="ALUE_0000906801-mRNA-1">
    <property type="protein sequence ID" value="ALUE_0000906801-mRNA-1"/>
    <property type="gene ID" value="ALUE_0000906801"/>
</dbReference>
<reference evidence="2" key="1">
    <citation type="submission" date="2017-02" db="UniProtKB">
        <authorList>
            <consortium name="WormBaseParasite"/>
        </authorList>
    </citation>
    <scope>IDENTIFICATION</scope>
</reference>
<accession>A0A0M3HZE9</accession>